<accession>A0A225UKI3</accession>
<comment type="caution">
    <text evidence="1">The sequence shown here is derived from an EMBL/GenBank/DDBJ whole genome shotgun (WGS) entry which is preliminary data.</text>
</comment>
<dbReference type="Proteomes" id="UP000198211">
    <property type="component" value="Unassembled WGS sequence"/>
</dbReference>
<sequence length="214" mass="24293">MVISDDGVFKGIDASVHMSHSAVKLKRMWKEVSSNFARAEAGSNVSGQGSHDFWDFCDRRADVFYLTRWCDHRQTGREFCSANVYSDDEDDSTQDGAHNRKHQKFAKELTLGALLEKIDVLIEGENFQVQESTWREQMFFVQDQRAAQKLSTLSSRLVRNTTFAQDLMDQRRALHEEGRDAAEVGPALTQCEGKKKALEAQASDLVFEIMNGIH</sequence>
<evidence type="ECO:0000313" key="1">
    <source>
        <dbReference type="EMBL" id="OWY93634.1"/>
    </source>
</evidence>
<proteinExistence type="predicted"/>
<dbReference type="AlphaFoldDB" id="A0A225UKI3"/>
<evidence type="ECO:0000313" key="2">
    <source>
        <dbReference type="Proteomes" id="UP000198211"/>
    </source>
</evidence>
<reference evidence="2" key="1">
    <citation type="submission" date="2017-03" db="EMBL/GenBank/DDBJ databases">
        <title>Phytopthora megakarya and P. palmivora, two closely related causual agents of cacao black pod achieved similar genome size and gene model numbers by different mechanisms.</title>
        <authorList>
            <person name="Ali S."/>
            <person name="Shao J."/>
            <person name="Larry D.J."/>
            <person name="Kronmiller B."/>
            <person name="Shen D."/>
            <person name="Strem M.D."/>
            <person name="Melnick R.L."/>
            <person name="Guiltinan M.J."/>
            <person name="Tyler B.M."/>
            <person name="Meinhardt L.W."/>
            <person name="Bailey B.A."/>
        </authorList>
    </citation>
    <scope>NUCLEOTIDE SEQUENCE [LARGE SCALE GENOMIC DNA]</scope>
    <source>
        <strain evidence="2">zdho120</strain>
    </source>
</reference>
<protein>
    <submittedName>
        <fullName evidence="1">Uncharacterized protein</fullName>
    </submittedName>
</protein>
<name>A0A225UKI3_9STRA</name>
<gene>
    <name evidence="1" type="ORF">PHMEG_00036898</name>
</gene>
<dbReference type="EMBL" id="NBNE01015727">
    <property type="protein sequence ID" value="OWY93634.1"/>
    <property type="molecule type" value="Genomic_DNA"/>
</dbReference>
<dbReference type="OrthoDB" id="113131at2759"/>
<keyword evidence="2" id="KW-1185">Reference proteome</keyword>
<organism evidence="1 2">
    <name type="scientific">Phytophthora megakarya</name>
    <dbReference type="NCBI Taxonomy" id="4795"/>
    <lineage>
        <taxon>Eukaryota</taxon>
        <taxon>Sar</taxon>
        <taxon>Stramenopiles</taxon>
        <taxon>Oomycota</taxon>
        <taxon>Peronosporomycetes</taxon>
        <taxon>Peronosporales</taxon>
        <taxon>Peronosporaceae</taxon>
        <taxon>Phytophthora</taxon>
    </lineage>
</organism>